<dbReference type="SUPFAM" id="SSF55874">
    <property type="entry name" value="ATPase domain of HSP90 chaperone/DNA topoisomerase II/histidine kinase"/>
    <property type="match status" value="1"/>
</dbReference>
<keyword evidence="4" id="KW-1185">Reference proteome</keyword>
<feature type="transmembrane region" description="Helical" evidence="1">
    <location>
        <begin position="157"/>
        <end position="174"/>
    </location>
</feature>
<sequence>MIYNVISCLCTGIFLCIATTELLTQKLKSVEKLFIISVITGLTLAGSMLGHLVGLIVLPVVLVIIFFTVDEKRIINVGLAAVGSMLNILLNNFCLLVLDSVFHISVESIVARYWIYFYIFYGVILTYVMKGVGKLLYSERRMKKMFFTVSKRIQKAVAINILVYMVIFIINISMGEKVGYPTGGLAFNNILFLLCLIVTTWLLVNVTKGIEAEEKQKTMLHQQELLENYVENLEKMLEETRAFRHDYKNILSTMSGYIRENEMEELRTFFYKKIYLPEGKVEAQSMAWGSLKNIKPMEIKGFLYEKLLSAFAKNIDVRVNIAENLTVDYKYMEELVRILGIFLDNAIEETEFMKNGEIEIIIQETTKGVRFCIQNNFENQPDISRMTQKGHSTKGEGRGNGLYWAEQVLEKHEDMIHNLKIEKERVIQELEIITK</sequence>
<dbReference type="Pfam" id="PF14501">
    <property type="entry name" value="HATPase_c_5"/>
    <property type="match status" value="1"/>
</dbReference>
<keyword evidence="1" id="KW-0812">Transmembrane</keyword>
<evidence type="ECO:0000256" key="1">
    <source>
        <dbReference type="SAM" id="Phobius"/>
    </source>
</evidence>
<keyword evidence="1" id="KW-1133">Transmembrane helix</keyword>
<feature type="transmembrane region" description="Helical" evidence="1">
    <location>
        <begin position="34"/>
        <end position="67"/>
    </location>
</feature>
<feature type="transmembrane region" description="Helical" evidence="1">
    <location>
        <begin position="74"/>
        <end position="98"/>
    </location>
</feature>
<dbReference type="InterPro" id="IPR032834">
    <property type="entry name" value="NatK-like_C"/>
</dbReference>
<feature type="domain" description="Sensor histidine kinase NatK-like C-terminal" evidence="2">
    <location>
        <begin position="334"/>
        <end position="432"/>
    </location>
</feature>
<protein>
    <submittedName>
        <fullName evidence="3">GHKL domain-containing protein</fullName>
    </submittedName>
</protein>
<dbReference type="EMBL" id="JACOOY010000010">
    <property type="protein sequence ID" value="MBC5665429.1"/>
    <property type="molecule type" value="Genomic_DNA"/>
</dbReference>
<dbReference type="InterPro" id="IPR036890">
    <property type="entry name" value="HATPase_C_sf"/>
</dbReference>
<keyword evidence="1" id="KW-0472">Membrane</keyword>
<dbReference type="PANTHER" id="PTHR40448:SF1">
    <property type="entry name" value="TWO-COMPONENT SENSOR HISTIDINE KINASE"/>
    <property type="match status" value="1"/>
</dbReference>
<comment type="caution">
    <text evidence="3">The sequence shown here is derived from an EMBL/GenBank/DDBJ whole genome shotgun (WGS) entry which is preliminary data.</text>
</comment>
<dbReference type="RefSeq" id="WP_117538282.1">
    <property type="nucleotide sequence ID" value="NZ_JACOOY010000010.1"/>
</dbReference>
<dbReference type="Gene3D" id="3.30.565.10">
    <property type="entry name" value="Histidine kinase-like ATPase, C-terminal domain"/>
    <property type="match status" value="1"/>
</dbReference>
<gene>
    <name evidence="3" type="ORF">H8S07_09080</name>
</gene>
<dbReference type="PANTHER" id="PTHR40448">
    <property type="entry name" value="TWO-COMPONENT SENSOR HISTIDINE KINASE"/>
    <property type="match status" value="1"/>
</dbReference>
<feature type="transmembrane region" description="Helical" evidence="1">
    <location>
        <begin position="186"/>
        <end position="207"/>
    </location>
</feature>
<evidence type="ECO:0000313" key="3">
    <source>
        <dbReference type="EMBL" id="MBC5665429.1"/>
    </source>
</evidence>
<evidence type="ECO:0000313" key="4">
    <source>
        <dbReference type="Proteomes" id="UP000647235"/>
    </source>
</evidence>
<evidence type="ECO:0000259" key="2">
    <source>
        <dbReference type="Pfam" id="PF14501"/>
    </source>
</evidence>
<dbReference type="Proteomes" id="UP000647235">
    <property type="component" value="Unassembled WGS sequence"/>
</dbReference>
<proteinExistence type="predicted"/>
<reference evidence="3 4" key="1">
    <citation type="submission" date="2020-08" db="EMBL/GenBank/DDBJ databases">
        <title>Genome public.</title>
        <authorList>
            <person name="Liu C."/>
            <person name="Sun Q."/>
        </authorList>
    </citation>
    <scope>NUCLEOTIDE SEQUENCE [LARGE SCALE GENOMIC DNA]</scope>
    <source>
        <strain evidence="3 4">NSJ-36</strain>
    </source>
</reference>
<organism evidence="3 4">
    <name type="scientific">Dorea hominis</name>
    <dbReference type="NCBI Taxonomy" id="2763040"/>
    <lineage>
        <taxon>Bacteria</taxon>
        <taxon>Bacillati</taxon>
        <taxon>Bacillota</taxon>
        <taxon>Clostridia</taxon>
        <taxon>Lachnospirales</taxon>
        <taxon>Lachnospiraceae</taxon>
        <taxon>Dorea</taxon>
    </lineage>
</organism>
<feature type="transmembrane region" description="Helical" evidence="1">
    <location>
        <begin position="113"/>
        <end position="137"/>
    </location>
</feature>
<name>A0ABR7EVT6_9FIRM</name>
<accession>A0ABR7EVT6</accession>